<dbReference type="Proteomes" id="UP001174694">
    <property type="component" value="Unassembled WGS sequence"/>
</dbReference>
<organism evidence="2 3">
    <name type="scientific">Pleurostoma richardsiae</name>
    <dbReference type="NCBI Taxonomy" id="41990"/>
    <lineage>
        <taxon>Eukaryota</taxon>
        <taxon>Fungi</taxon>
        <taxon>Dikarya</taxon>
        <taxon>Ascomycota</taxon>
        <taxon>Pezizomycotina</taxon>
        <taxon>Sordariomycetes</taxon>
        <taxon>Sordariomycetidae</taxon>
        <taxon>Calosphaeriales</taxon>
        <taxon>Pleurostomataceae</taxon>
        <taxon>Pleurostoma</taxon>
    </lineage>
</organism>
<protein>
    <recommendedName>
        <fullName evidence="4">Sequence orphan</fullName>
    </recommendedName>
</protein>
<name>A0AA38RPC5_9PEZI</name>
<evidence type="ECO:0008006" key="4">
    <source>
        <dbReference type="Google" id="ProtNLM"/>
    </source>
</evidence>
<keyword evidence="3" id="KW-1185">Reference proteome</keyword>
<dbReference type="AlphaFoldDB" id="A0AA38RPC5"/>
<gene>
    <name evidence="2" type="ORF">NKR23_g9891</name>
</gene>
<evidence type="ECO:0000256" key="1">
    <source>
        <dbReference type="SAM" id="MobiDB-lite"/>
    </source>
</evidence>
<dbReference type="GO" id="GO:0005739">
    <property type="term" value="C:mitochondrion"/>
    <property type="evidence" value="ECO:0007669"/>
    <property type="project" value="TreeGrafter"/>
</dbReference>
<reference evidence="2" key="1">
    <citation type="submission" date="2022-07" db="EMBL/GenBank/DDBJ databases">
        <title>Fungi with potential for degradation of polypropylene.</title>
        <authorList>
            <person name="Gostincar C."/>
        </authorList>
    </citation>
    <scope>NUCLEOTIDE SEQUENCE</scope>
    <source>
        <strain evidence="2">EXF-13308</strain>
    </source>
</reference>
<sequence length="303" mass="32191">MKARDNRDFGGSPGRLSHPASGIDAPSAVGKRWNTKNLSYRLAVDAASASSAAALISPVICIIDKSVMENASGRASIGDSLWVSFRTLVLRPQALLASRPFALMFMLYGGTYLTANALDTASSTLHDRPATAVTAGTAKFAASSTTNVSLSIYKDQAFARMFGPPGGVAAARAVPLVSYALFGARDCLTIFASFNVPPLLGPWLADRLPEGIQSHVTGQTLAQFTAPAAVQLVSTPVHLLGLDLYNRPWDGAARRPSWADRWRQVRGNWAVSAAARMCRVIPAFGVGGVVNSKMRSDLMEKLV</sequence>
<dbReference type="PANTHER" id="PTHR37845:SF1">
    <property type="entry name" value="SEQUENCE ORPHAN"/>
    <property type="match status" value="1"/>
</dbReference>
<evidence type="ECO:0000313" key="3">
    <source>
        <dbReference type="Proteomes" id="UP001174694"/>
    </source>
</evidence>
<accession>A0AA38RPC5</accession>
<dbReference type="EMBL" id="JANBVO010000040">
    <property type="protein sequence ID" value="KAJ9136507.1"/>
    <property type="molecule type" value="Genomic_DNA"/>
</dbReference>
<dbReference type="PANTHER" id="PTHR37845">
    <property type="entry name" value="SEQUENCE ORPHAN"/>
    <property type="match status" value="1"/>
</dbReference>
<dbReference type="InterPro" id="IPR038781">
    <property type="entry name" value="C365.16-ike"/>
</dbReference>
<evidence type="ECO:0000313" key="2">
    <source>
        <dbReference type="EMBL" id="KAJ9136507.1"/>
    </source>
</evidence>
<feature type="region of interest" description="Disordered" evidence="1">
    <location>
        <begin position="1"/>
        <end position="23"/>
    </location>
</feature>
<proteinExistence type="predicted"/>
<comment type="caution">
    <text evidence="2">The sequence shown here is derived from an EMBL/GenBank/DDBJ whole genome shotgun (WGS) entry which is preliminary data.</text>
</comment>